<dbReference type="InterPro" id="IPR031570">
    <property type="entry name" value="NBEA/BDCP_DUF4704"/>
</dbReference>
<reference evidence="3" key="1">
    <citation type="submission" date="2022-11" db="UniProtKB">
        <authorList>
            <consortium name="WormBaseParasite"/>
        </authorList>
    </citation>
    <scope>IDENTIFICATION</scope>
</reference>
<proteinExistence type="predicted"/>
<evidence type="ECO:0000313" key="2">
    <source>
        <dbReference type="Proteomes" id="UP000887574"/>
    </source>
</evidence>
<dbReference type="Pfam" id="PF15787">
    <property type="entry name" value="DUF4704"/>
    <property type="match status" value="1"/>
</dbReference>
<protein>
    <submittedName>
        <fullName evidence="3">DUF4704 domain-containing protein</fullName>
    </submittedName>
</protein>
<accession>A0A915EIL2</accession>
<dbReference type="WBParaSite" id="jg5753">
    <property type="protein sequence ID" value="jg5753"/>
    <property type="gene ID" value="jg5753"/>
</dbReference>
<dbReference type="AlphaFoldDB" id="A0A915EIL2"/>
<keyword evidence="2" id="KW-1185">Reference proteome</keyword>
<evidence type="ECO:0000259" key="1">
    <source>
        <dbReference type="Pfam" id="PF15787"/>
    </source>
</evidence>
<name>A0A915EIL2_9BILA</name>
<sequence>MGSSTSNLSSNSTRFENDAMLKVIANLIIQTDECMELLRVKKIFLMDLIRLCKDCRKNRQVILQMSVWQEWLISLAYMFLETQEEEEISYY</sequence>
<organism evidence="2 3">
    <name type="scientific">Ditylenchus dipsaci</name>
    <dbReference type="NCBI Taxonomy" id="166011"/>
    <lineage>
        <taxon>Eukaryota</taxon>
        <taxon>Metazoa</taxon>
        <taxon>Ecdysozoa</taxon>
        <taxon>Nematoda</taxon>
        <taxon>Chromadorea</taxon>
        <taxon>Rhabditida</taxon>
        <taxon>Tylenchina</taxon>
        <taxon>Tylenchomorpha</taxon>
        <taxon>Sphaerularioidea</taxon>
        <taxon>Anguinidae</taxon>
        <taxon>Anguininae</taxon>
        <taxon>Ditylenchus</taxon>
    </lineage>
</organism>
<dbReference type="Proteomes" id="UP000887574">
    <property type="component" value="Unplaced"/>
</dbReference>
<feature type="domain" description="DUF4704" evidence="1">
    <location>
        <begin position="6"/>
        <end position="88"/>
    </location>
</feature>
<evidence type="ECO:0000313" key="3">
    <source>
        <dbReference type="WBParaSite" id="jg5753"/>
    </source>
</evidence>